<evidence type="ECO:0000313" key="5">
    <source>
        <dbReference type="EMBL" id="MFC1421066.1"/>
    </source>
</evidence>
<dbReference type="SUPFAM" id="SSF48208">
    <property type="entry name" value="Six-hairpin glycosidases"/>
    <property type="match status" value="1"/>
</dbReference>
<dbReference type="Pfam" id="PF21307">
    <property type="entry name" value="Glyco_hydro_95_C"/>
    <property type="match status" value="1"/>
</dbReference>
<evidence type="ECO:0000256" key="1">
    <source>
        <dbReference type="SAM" id="MobiDB-lite"/>
    </source>
</evidence>
<dbReference type="PANTHER" id="PTHR31084:SF0">
    <property type="entry name" value="ALPHA-L-FUCOSIDASE 2"/>
    <property type="match status" value="1"/>
</dbReference>
<feature type="region of interest" description="Disordered" evidence="1">
    <location>
        <begin position="723"/>
        <end position="752"/>
    </location>
</feature>
<name>A0ABV6W505_9ACTN</name>
<feature type="domain" description="Alpha fucosidase A-like C-terminal" evidence="3">
    <location>
        <begin position="668"/>
        <end position="723"/>
    </location>
</feature>
<gene>
    <name evidence="5" type="ORF">ACEZDE_31145</name>
</gene>
<dbReference type="Gene3D" id="1.50.10.10">
    <property type="match status" value="1"/>
</dbReference>
<organism evidence="5 6">
    <name type="scientific">Streptacidiphilus cavernicola</name>
    <dbReference type="NCBI Taxonomy" id="3342716"/>
    <lineage>
        <taxon>Bacteria</taxon>
        <taxon>Bacillati</taxon>
        <taxon>Actinomycetota</taxon>
        <taxon>Actinomycetes</taxon>
        <taxon>Kitasatosporales</taxon>
        <taxon>Streptomycetaceae</taxon>
        <taxon>Streptacidiphilus</taxon>
    </lineage>
</organism>
<dbReference type="PIRSF" id="PIRSF007663">
    <property type="entry name" value="UCP007663"/>
    <property type="match status" value="1"/>
</dbReference>
<evidence type="ECO:0000259" key="4">
    <source>
        <dbReference type="Pfam" id="PF22124"/>
    </source>
</evidence>
<dbReference type="Pfam" id="PF22124">
    <property type="entry name" value="Glyco_hydro_95_cat"/>
    <property type="match status" value="1"/>
</dbReference>
<evidence type="ECO:0000259" key="2">
    <source>
        <dbReference type="Pfam" id="PF14498"/>
    </source>
</evidence>
<dbReference type="InterPro" id="IPR054363">
    <property type="entry name" value="GH95_cat"/>
</dbReference>
<comment type="caution">
    <text evidence="5">The sequence shown here is derived from an EMBL/GenBank/DDBJ whole genome shotgun (WGS) entry which is preliminary data.</text>
</comment>
<dbReference type="GO" id="GO:0016787">
    <property type="term" value="F:hydrolase activity"/>
    <property type="evidence" value="ECO:0007669"/>
    <property type="project" value="UniProtKB-KW"/>
</dbReference>
<dbReference type="InterPro" id="IPR016518">
    <property type="entry name" value="Alpha-L-fucosidase"/>
</dbReference>
<dbReference type="EMBL" id="JBHFAB010000033">
    <property type="protein sequence ID" value="MFC1421066.1"/>
    <property type="molecule type" value="Genomic_DNA"/>
</dbReference>
<evidence type="ECO:0000259" key="3">
    <source>
        <dbReference type="Pfam" id="PF21307"/>
    </source>
</evidence>
<accession>A0ABV6W505</accession>
<dbReference type="PANTHER" id="PTHR31084">
    <property type="entry name" value="ALPHA-L-FUCOSIDASE 2"/>
    <property type="match status" value="1"/>
</dbReference>
<keyword evidence="6" id="KW-1185">Reference proteome</keyword>
<dbReference type="Proteomes" id="UP001592531">
    <property type="component" value="Unassembled WGS sequence"/>
</dbReference>
<feature type="domain" description="Glycosyl hydrolase family 95 catalytic" evidence="4">
    <location>
        <begin position="254"/>
        <end position="661"/>
    </location>
</feature>
<dbReference type="InterPro" id="IPR049053">
    <property type="entry name" value="AFCA-like_C"/>
</dbReference>
<dbReference type="InterPro" id="IPR027414">
    <property type="entry name" value="GH95_N_dom"/>
</dbReference>
<feature type="domain" description="Glycosyl hydrolase family 95 N-terminal" evidence="2">
    <location>
        <begin position="6"/>
        <end position="226"/>
    </location>
</feature>
<evidence type="ECO:0000313" key="6">
    <source>
        <dbReference type="Proteomes" id="UP001592531"/>
    </source>
</evidence>
<sequence>MSETRLWYRAPATGFLEALPLGNGRLGAMVYGQATDEVIELNEDTLWTGGPGDRNDPTAAARLPALRRAVLRDGDHLRADELARRMQGPDTDAYQPLGSLLLTHDSAAGAADADYRRELNLSTAVHTVRCGSRIRRTFVSAPAGVLAHHLTGGGISFTARLTTPHPSYSQAGLTLGHLMNGGMGFVLGLRVLAEGGEVRGHPDGSVTVTAADTATVLVAAATGFRDWRTEPTGPSAGLQARVTAVLDSAAARRFADLQAEHTADHARLFDRAGLDLRSAHADLRSAHADLPTDERLAALRAGAADPGLSALHFGYGRYLLIACSRPGTQPANLQGIWNRELRPPWNCDWTTNINTQMNYWPAEPTNLAECHEPLFDLVTDLAEAGQRTARGYYDCDGWAVHHNVDLWRSSNPVQGGPQWANWPQAGPWLCAHLWQHYLYSGDRGFLAERAYPAMRGAVRFLLDFLTEDADGHLVTCPSTSPEHRFRTPDGRLAAVSAMTTMDYWLATELLDSYVRAAGLLGLDPDLSARAAGARSRLPRPGTGPDGALLEWRTDVTVEDPGHRHLSHLYGLYPGSGLTPADREPARRALRSRLEHGGGGTGWSLAWVAALAARLGDGDLAQHSLTTLLTGSTAANLLDLHPPSIFQIDGNLGATAAVTELLLQNTPDGTALLPALPAAWPNGSAHGLRAHGGLTVDLAWQDHALLRATLHTSRAGTVAFTVPARGPAPRLTGPDDRPVPATRTLSPEGRRRSGFQAQADIAYHLTAEPN</sequence>
<protein>
    <submittedName>
        <fullName evidence="5">Glycoside hydrolase N-terminal domain-containing protein</fullName>
    </submittedName>
</protein>
<dbReference type="InterPro" id="IPR012341">
    <property type="entry name" value="6hp_glycosidase-like_sf"/>
</dbReference>
<reference evidence="5 6" key="1">
    <citation type="submission" date="2024-09" db="EMBL/GenBank/DDBJ databases">
        <authorList>
            <person name="Lee S.D."/>
        </authorList>
    </citation>
    <scope>NUCLEOTIDE SEQUENCE [LARGE SCALE GENOMIC DNA]</scope>
    <source>
        <strain evidence="5 6">N8-3</strain>
    </source>
</reference>
<keyword evidence="5" id="KW-0378">Hydrolase</keyword>
<dbReference type="InterPro" id="IPR008928">
    <property type="entry name" value="6-hairpin_glycosidase_sf"/>
</dbReference>
<dbReference type="RefSeq" id="WP_380543549.1">
    <property type="nucleotide sequence ID" value="NZ_JBHFAB010000033.1"/>
</dbReference>
<proteinExistence type="predicted"/>
<dbReference type="Pfam" id="PF14498">
    <property type="entry name" value="Glyco_hyd_65N_2"/>
    <property type="match status" value="1"/>
</dbReference>